<feature type="domain" description="Methylated-DNA-[protein]-cysteine S-methyltransferase DNA binding" evidence="10">
    <location>
        <begin position="109"/>
        <end position="188"/>
    </location>
</feature>
<comment type="catalytic activity">
    <reaction evidence="1 9">
        <text>a 4-O-methyl-thymidine in DNA + L-cysteinyl-[protein] = a thymidine in DNA + S-methyl-L-cysteinyl-[protein]</text>
        <dbReference type="Rhea" id="RHEA:53428"/>
        <dbReference type="Rhea" id="RHEA-COMP:10131"/>
        <dbReference type="Rhea" id="RHEA-COMP:10132"/>
        <dbReference type="Rhea" id="RHEA-COMP:13555"/>
        <dbReference type="Rhea" id="RHEA-COMP:13556"/>
        <dbReference type="ChEBI" id="CHEBI:29950"/>
        <dbReference type="ChEBI" id="CHEBI:82612"/>
        <dbReference type="ChEBI" id="CHEBI:137386"/>
        <dbReference type="ChEBI" id="CHEBI:137387"/>
        <dbReference type="EC" id="2.1.1.63"/>
    </reaction>
</comment>
<dbReference type="GO" id="GO:0006307">
    <property type="term" value="P:DNA alkylation repair"/>
    <property type="evidence" value="ECO:0007669"/>
    <property type="project" value="UniProtKB-UniRule"/>
</dbReference>
<dbReference type="AlphaFoldDB" id="A0AAC9XNU8"/>
<dbReference type="RefSeq" id="WP_088904959.1">
    <property type="nucleotide sequence ID" value="NZ_CP022272.1"/>
</dbReference>
<evidence type="ECO:0000259" key="11">
    <source>
        <dbReference type="Pfam" id="PF02870"/>
    </source>
</evidence>
<feature type="active site" description="Nucleophile; methyl group acceptor" evidence="9">
    <location>
        <position position="160"/>
    </location>
</feature>
<evidence type="ECO:0000256" key="9">
    <source>
        <dbReference type="HAMAP-Rule" id="MF_00772"/>
    </source>
</evidence>
<proteinExistence type="inferred from homology"/>
<comment type="subcellular location">
    <subcellularLocation>
        <location evidence="9">Cytoplasm</location>
    </subcellularLocation>
</comment>
<dbReference type="Gene3D" id="1.10.10.10">
    <property type="entry name" value="Winged helix-like DNA-binding domain superfamily/Winged helix DNA-binding domain"/>
    <property type="match status" value="1"/>
</dbReference>
<dbReference type="GO" id="GO:0003908">
    <property type="term" value="F:methylated-DNA-[protein]-cysteine S-methyltransferase activity"/>
    <property type="evidence" value="ECO:0007669"/>
    <property type="project" value="UniProtKB-UniRule"/>
</dbReference>
<keyword evidence="7 9" id="KW-0234">DNA repair</keyword>
<evidence type="ECO:0000256" key="8">
    <source>
        <dbReference type="ARBA" id="ARBA00049348"/>
    </source>
</evidence>
<comment type="function">
    <text evidence="9">Involved in the cellular defense against the biological effects of O6-methylguanine (O6-MeG) and O4-methylthymine (O4-MeT) in DNA. Repairs the methylated nucleobase in DNA by stoichiometrically transferring the methyl group to a cysteine residue in the enzyme. This is a suicide reaction: the enzyme is irreversibly inactivated.</text>
</comment>
<dbReference type="PANTHER" id="PTHR10815">
    <property type="entry name" value="METHYLATED-DNA--PROTEIN-CYSTEINE METHYLTRANSFERASE"/>
    <property type="match status" value="1"/>
</dbReference>
<evidence type="ECO:0000259" key="10">
    <source>
        <dbReference type="Pfam" id="PF01035"/>
    </source>
</evidence>
<dbReference type="CDD" id="cd06445">
    <property type="entry name" value="ATase"/>
    <property type="match status" value="1"/>
</dbReference>
<evidence type="ECO:0000256" key="4">
    <source>
        <dbReference type="ARBA" id="ARBA00022603"/>
    </source>
</evidence>
<dbReference type="EMBL" id="CP022272">
    <property type="protein sequence ID" value="ASJ97270.1"/>
    <property type="molecule type" value="Genomic_DNA"/>
</dbReference>
<dbReference type="KEGG" id="smav:CFF01_12105"/>
<dbReference type="Proteomes" id="UP000198233">
    <property type="component" value="Chromosome"/>
</dbReference>
<evidence type="ECO:0000313" key="13">
    <source>
        <dbReference type="Proteomes" id="UP000198233"/>
    </source>
</evidence>
<dbReference type="Pfam" id="PF01035">
    <property type="entry name" value="DNA_binding_1"/>
    <property type="match status" value="1"/>
</dbReference>
<organism evidence="12 13">
    <name type="scientific">Shewanella marisflavi</name>
    <dbReference type="NCBI Taxonomy" id="260364"/>
    <lineage>
        <taxon>Bacteria</taxon>
        <taxon>Pseudomonadati</taxon>
        <taxon>Pseudomonadota</taxon>
        <taxon>Gammaproteobacteria</taxon>
        <taxon>Alteromonadales</taxon>
        <taxon>Shewanellaceae</taxon>
        <taxon>Shewanella</taxon>
    </lineage>
</organism>
<dbReference type="InterPro" id="IPR036388">
    <property type="entry name" value="WH-like_DNA-bd_sf"/>
</dbReference>
<dbReference type="InterPro" id="IPR036631">
    <property type="entry name" value="MGMT_N_sf"/>
</dbReference>
<dbReference type="Pfam" id="PF02870">
    <property type="entry name" value="Methyltransf_1N"/>
    <property type="match status" value="1"/>
</dbReference>
<comment type="miscellaneous">
    <text evidence="9">This enzyme catalyzes only one turnover and therefore is not strictly catalytic. According to one definition, an enzyme is a biocatalyst that acts repeatedly and over many reaction cycles.</text>
</comment>
<evidence type="ECO:0000256" key="6">
    <source>
        <dbReference type="ARBA" id="ARBA00022763"/>
    </source>
</evidence>
<keyword evidence="3 9" id="KW-0963">Cytoplasm</keyword>
<dbReference type="GO" id="GO:0005737">
    <property type="term" value="C:cytoplasm"/>
    <property type="evidence" value="ECO:0007669"/>
    <property type="project" value="UniProtKB-SubCell"/>
</dbReference>
<evidence type="ECO:0000256" key="3">
    <source>
        <dbReference type="ARBA" id="ARBA00022490"/>
    </source>
</evidence>
<evidence type="ECO:0000256" key="7">
    <source>
        <dbReference type="ARBA" id="ARBA00023204"/>
    </source>
</evidence>
<dbReference type="Gene3D" id="3.30.160.70">
    <property type="entry name" value="Methylated DNA-protein cysteine methyltransferase domain"/>
    <property type="match status" value="1"/>
</dbReference>
<sequence length="199" mass="21036">MSAQNPQLEYTPLSRDFGLAGDQALAQKVLDTPLGRLSLAANQFGLSHLSFLPGEDDGFVARPVSLITASEQEQARAEAHLKQAEEELVAYFAGQLKAFSVALAPVGTAFQHQVWQALLTHPFGQAASYSDIANAIGNPKAVRAVGSANGANRIAIIIPCHRIIGKGGALTGYAYGLTIKQKLLTLEANIASLESDLGR</sequence>
<dbReference type="InterPro" id="IPR014048">
    <property type="entry name" value="MethylDNA_cys_MeTrfase_DNA-bd"/>
</dbReference>
<keyword evidence="4 9" id="KW-0489">Methyltransferase</keyword>
<name>A0AAC9XNU8_9GAMM</name>
<dbReference type="InterPro" id="IPR023546">
    <property type="entry name" value="MGMT"/>
</dbReference>
<dbReference type="GO" id="GO:0032259">
    <property type="term" value="P:methylation"/>
    <property type="evidence" value="ECO:0007669"/>
    <property type="project" value="UniProtKB-KW"/>
</dbReference>
<dbReference type="PROSITE" id="PS00374">
    <property type="entry name" value="MGMT"/>
    <property type="match status" value="1"/>
</dbReference>
<dbReference type="PANTHER" id="PTHR10815:SF5">
    <property type="entry name" value="METHYLATED-DNA--PROTEIN-CYSTEINE METHYLTRANSFERASE"/>
    <property type="match status" value="1"/>
</dbReference>
<gene>
    <name evidence="12" type="ORF">CFF01_12105</name>
</gene>
<dbReference type="SUPFAM" id="SSF46767">
    <property type="entry name" value="Methylated DNA-protein cysteine methyltransferase, C-terminal domain"/>
    <property type="match status" value="1"/>
</dbReference>
<dbReference type="InterPro" id="IPR008332">
    <property type="entry name" value="MethylG_MeTrfase_N"/>
</dbReference>
<dbReference type="SUPFAM" id="SSF53155">
    <property type="entry name" value="Methylated DNA-protein cysteine methyltransferase domain"/>
    <property type="match status" value="1"/>
</dbReference>
<comment type="similarity">
    <text evidence="2 9">Belongs to the MGMT family.</text>
</comment>
<evidence type="ECO:0000256" key="2">
    <source>
        <dbReference type="ARBA" id="ARBA00008711"/>
    </source>
</evidence>
<accession>A0AAC9XNU8</accession>
<keyword evidence="5 9" id="KW-0808">Transferase</keyword>
<dbReference type="InterPro" id="IPR001497">
    <property type="entry name" value="MethylDNA_cys_MeTrfase_AS"/>
</dbReference>
<dbReference type="NCBIfam" id="TIGR00589">
    <property type="entry name" value="ogt"/>
    <property type="match status" value="1"/>
</dbReference>
<comment type="catalytic activity">
    <reaction evidence="8 9">
        <text>a 6-O-methyl-2'-deoxyguanosine in DNA + L-cysteinyl-[protein] = S-methyl-L-cysteinyl-[protein] + a 2'-deoxyguanosine in DNA</text>
        <dbReference type="Rhea" id="RHEA:24000"/>
        <dbReference type="Rhea" id="RHEA-COMP:10131"/>
        <dbReference type="Rhea" id="RHEA-COMP:10132"/>
        <dbReference type="Rhea" id="RHEA-COMP:11367"/>
        <dbReference type="Rhea" id="RHEA-COMP:11368"/>
        <dbReference type="ChEBI" id="CHEBI:29950"/>
        <dbReference type="ChEBI" id="CHEBI:82612"/>
        <dbReference type="ChEBI" id="CHEBI:85445"/>
        <dbReference type="ChEBI" id="CHEBI:85448"/>
        <dbReference type="EC" id="2.1.1.63"/>
    </reaction>
</comment>
<dbReference type="FunFam" id="1.10.10.10:FF:000214">
    <property type="entry name" value="Methylated-DNA--protein-cysteine methyltransferase"/>
    <property type="match status" value="1"/>
</dbReference>
<evidence type="ECO:0000313" key="12">
    <source>
        <dbReference type="EMBL" id="ASJ97270.1"/>
    </source>
</evidence>
<keyword evidence="6 9" id="KW-0227">DNA damage</keyword>
<dbReference type="InterPro" id="IPR036217">
    <property type="entry name" value="MethylDNA_cys_MeTrfase_DNAb"/>
</dbReference>
<reference evidence="12 13" key="1">
    <citation type="submission" date="2017-06" db="EMBL/GenBank/DDBJ databases">
        <title>Complete genome sequence of Shewanella marisflavi EP1 associated with anaerobic 2,4-dinitrotoluene reduction and salt tolerance.</title>
        <authorList>
            <person name="Huang J."/>
        </authorList>
    </citation>
    <scope>NUCLEOTIDE SEQUENCE [LARGE SCALE GENOMIC DNA]</scope>
    <source>
        <strain evidence="12 13">EP1</strain>
    </source>
</reference>
<evidence type="ECO:0000256" key="5">
    <source>
        <dbReference type="ARBA" id="ARBA00022679"/>
    </source>
</evidence>
<protein>
    <recommendedName>
        <fullName evidence="9">Methylated-DNA--protein-cysteine methyltransferase</fullName>
        <ecNumber evidence="9">2.1.1.63</ecNumber>
    </recommendedName>
    <alternativeName>
        <fullName evidence="9">6-O-methylguanine-DNA methyltransferase</fullName>
        <shortName evidence="9">MGMT</shortName>
    </alternativeName>
    <alternativeName>
        <fullName evidence="9">O-6-methylguanine-DNA-alkyltransferase</fullName>
    </alternativeName>
</protein>
<evidence type="ECO:0000256" key="1">
    <source>
        <dbReference type="ARBA" id="ARBA00001286"/>
    </source>
</evidence>
<feature type="domain" description="Methylguanine DNA methyltransferase ribonuclease-like" evidence="11">
    <location>
        <begin position="29"/>
        <end position="104"/>
    </location>
</feature>
<dbReference type="EC" id="2.1.1.63" evidence="9"/>
<dbReference type="HAMAP" id="MF_00772">
    <property type="entry name" value="OGT"/>
    <property type="match status" value="1"/>
</dbReference>